<dbReference type="Gene3D" id="3.40.710.10">
    <property type="entry name" value="DD-peptidase/beta-lactamase superfamily"/>
    <property type="match status" value="1"/>
</dbReference>
<dbReference type="Pfam" id="PF02113">
    <property type="entry name" value="Peptidase_S13"/>
    <property type="match status" value="1"/>
</dbReference>
<keyword evidence="2 3" id="KW-0378">Hydrolase</keyword>
<dbReference type="SUPFAM" id="SSF56601">
    <property type="entry name" value="beta-lactamase/transpeptidase-like"/>
    <property type="match status" value="1"/>
</dbReference>
<dbReference type="NCBIfam" id="TIGR00666">
    <property type="entry name" value="PBP4"/>
    <property type="match status" value="1"/>
</dbReference>
<keyword evidence="3" id="KW-0645">Protease</keyword>
<dbReference type="OrthoDB" id="9802627at2"/>
<dbReference type="EC" id="3.4.16.4" evidence="3"/>
<gene>
    <name evidence="3" type="primary">dacB</name>
    <name evidence="3" type="ORF">EI427_14730</name>
</gene>
<organism evidence="3 4">
    <name type="scientific">Flammeovirga pectinis</name>
    <dbReference type="NCBI Taxonomy" id="2494373"/>
    <lineage>
        <taxon>Bacteria</taxon>
        <taxon>Pseudomonadati</taxon>
        <taxon>Bacteroidota</taxon>
        <taxon>Cytophagia</taxon>
        <taxon>Cytophagales</taxon>
        <taxon>Flammeovirgaceae</taxon>
        <taxon>Flammeovirga</taxon>
    </lineage>
</organism>
<sequence length="484" mass="53159">MSIFRKLHLNTTIKVLFFYVIFLFFNNQVGAQSKIQQIKEAVNTIQDSEWMKGGSISFHVKSLSGKPLEYGYNEETSLTPASITKLFTTGIGLKKLGEGFKYETRVSYTGQIYNGVLDGDLVIHGAGDPTLQLRSLDSAIVASIPGLKEIKGKVIIDASLYGQLTTPPKWVWEDLGNYYGAGVASLNVNDNMYYLYLKTGSQSQVASIIDIKPKAPYLKVKSEVLAGEKGTGDNSFIFSSPYSDSHIIRGTLPPNRSSFKVKGGITNPDYHAGWILADTLASQGVIIDNNEVKVVYDKNKLPIVKPLCSVFSHDLSWIINKTNKKSINLYAEAIIKTVSINETGSILPEDITSTLLSCIEEVGVDTQGLFLEDGSGLSPFGAFSAKHMTQYLEQMTKDAVYPSFFKSLAVTGTSGTLKYFCKYNNAKGKITGKSGSMRRVRSYAGFVKTSNGEILVFTVIVNNFSCKSKQVRKALEPLMDIMAK</sequence>
<dbReference type="Proteomes" id="UP000267268">
    <property type="component" value="Chromosome 1"/>
</dbReference>
<dbReference type="GO" id="GO:0009002">
    <property type="term" value="F:serine-type D-Ala-D-Ala carboxypeptidase activity"/>
    <property type="evidence" value="ECO:0007669"/>
    <property type="project" value="UniProtKB-EC"/>
</dbReference>
<evidence type="ECO:0000313" key="4">
    <source>
        <dbReference type="Proteomes" id="UP000267268"/>
    </source>
</evidence>
<dbReference type="Gene3D" id="3.50.80.20">
    <property type="entry name" value="D-Ala-D-Ala carboxypeptidase C, peptidase S13"/>
    <property type="match status" value="1"/>
</dbReference>
<reference evidence="3 4" key="1">
    <citation type="submission" date="2018-12" db="EMBL/GenBank/DDBJ databases">
        <title>Flammeovirga pectinis sp. nov., isolated from the gut of the Korean scallop, Patinopecten yessoensis.</title>
        <authorList>
            <person name="Bae J.-W."/>
            <person name="Jeong Y.-S."/>
            <person name="Kang W."/>
        </authorList>
    </citation>
    <scope>NUCLEOTIDE SEQUENCE [LARGE SCALE GENOMIC DNA]</scope>
    <source>
        <strain evidence="3 4">L12M1</strain>
    </source>
</reference>
<dbReference type="AlphaFoldDB" id="A0A3Q9FMW7"/>
<dbReference type="PANTHER" id="PTHR30023:SF0">
    <property type="entry name" value="PENICILLIN-SENSITIVE CARBOXYPEPTIDASE A"/>
    <property type="match status" value="1"/>
</dbReference>
<proteinExistence type="inferred from homology"/>
<protein>
    <submittedName>
        <fullName evidence="3">D-alanyl-D-alanine carboxypeptidase/D-alanyl-D-alanine-endopeptidase</fullName>
        <ecNumber evidence="3">3.4.16.4</ecNumber>
    </submittedName>
</protein>
<keyword evidence="4" id="KW-1185">Reference proteome</keyword>
<name>A0A3Q9FMW7_9BACT</name>
<dbReference type="PANTHER" id="PTHR30023">
    <property type="entry name" value="D-ALANYL-D-ALANINE CARBOXYPEPTIDASE"/>
    <property type="match status" value="1"/>
</dbReference>
<dbReference type="GO" id="GO:0000270">
    <property type="term" value="P:peptidoglycan metabolic process"/>
    <property type="evidence" value="ECO:0007669"/>
    <property type="project" value="TreeGrafter"/>
</dbReference>
<evidence type="ECO:0000256" key="1">
    <source>
        <dbReference type="ARBA" id="ARBA00006096"/>
    </source>
</evidence>
<accession>A0A3Q9FMW7</accession>
<evidence type="ECO:0000313" key="3">
    <source>
        <dbReference type="EMBL" id="AZQ63440.1"/>
    </source>
</evidence>
<dbReference type="RefSeq" id="WP_126615974.1">
    <property type="nucleotide sequence ID" value="NZ_CP034562.1"/>
</dbReference>
<dbReference type="InterPro" id="IPR000667">
    <property type="entry name" value="Peptidase_S13"/>
</dbReference>
<dbReference type="KEGG" id="fll:EI427_14730"/>
<dbReference type="EMBL" id="CP034562">
    <property type="protein sequence ID" value="AZQ63440.1"/>
    <property type="molecule type" value="Genomic_DNA"/>
</dbReference>
<dbReference type="InterPro" id="IPR012338">
    <property type="entry name" value="Beta-lactam/transpept-like"/>
</dbReference>
<dbReference type="GO" id="GO:0006508">
    <property type="term" value="P:proteolysis"/>
    <property type="evidence" value="ECO:0007669"/>
    <property type="project" value="InterPro"/>
</dbReference>
<keyword evidence="3" id="KW-0121">Carboxypeptidase</keyword>
<evidence type="ECO:0000256" key="2">
    <source>
        <dbReference type="ARBA" id="ARBA00022801"/>
    </source>
</evidence>
<dbReference type="PRINTS" id="PR00922">
    <property type="entry name" value="DADACBPTASE3"/>
</dbReference>
<comment type="similarity">
    <text evidence="1">Belongs to the peptidase S13 family.</text>
</comment>